<dbReference type="EMBL" id="JBEPMJ010000015">
    <property type="protein sequence ID" value="MET3750899.1"/>
    <property type="molecule type" value="Genomic_DNA"/>
</dbReference>
<dbReference type="RefSeq" id="WP_257464801.1">
    <property type="nucleotide sequence ID" value="NZ_BAABXP010000002.1"/>
</dbReference>
<dbReference type="Pfam" id="PF13419">
    <property type="entry name" value="HAD_2"/>
    <property type="match status" value="1"/>
</dbReference>
<dbReference type="InterPro" id="IPR041492">
    <property type="entry name" value="HAD_2"/>
</dbReference>
<dbReference type="Proteomes" id="UP001549106">
    <property type="component" value="Unassembled WGS sequence"/>
</dbReference>
<dbReference type="PANTHER" id="PTHR43434:SF1">
    <property type="entry name" value="PHOSPHOGLYCOLATE PHOSPHATASE"/>
    <property type="match status" value="1"/>
</dbReference>
<dbReference type="PRINTS" id="PR00413">
    <property type="entry name" value="HADHALOGNASE"/>
</dbReference>
<dbReference type="InterPro" id="IPR023198">
    <property type="entry name" value="PGP-like_dom2"/>
</dbReference>
<dbReference type="Gene3D" id="1.10.150.240">
    <property type="entry name" value="Putative phosphatase, domain 2"/>
    <property type="match status" value="1"/>
</dbReference>
<protein>
    <submittedName>
        <fullName evidence="1">Phosphoglycolate phosphatase</fullName>
        <ecNumber evidence="1">3.1.3.18</ecNumber>
    </submittedName>
</protein>
<dbReference type="InterPro" id="IPR036412">
    <property type="entry name" value="HAD-like_sf"/>
</dbReference>
<comment type="caution">
    <text evidence="1">The sequence shown here is derived from an EMBL/GenBank/DDBJ whole genome shotgun (WGS) entry which is preliminary data.</text>
</comment>
<dbReference type="NCBIfam" id="TIGR01549">
    <property type="entry name" value="HAD-SF-IA-v1"/>
    <property type="match status" value="1"/>
</dbReference>
<keyword evidence="1" id="KW-0378">Hydrolase</keyword>
<dbReference type="Gene3D" id="3.40.50.1000">
    <property type="entry name" value="HAD superfamily/HAD-like"/>
    <property type="match status" value="1"/>
</dbReference>
<sequence>MIKACIFDLDGTLADTLESMAAVANELMDEIGLERQPVDHFRYYCGEGANMLVRRCLKDAGDPQLMHYEEVCRKYRERFNADPLYKVRIYQGIPELLDRLKKQGTALAVCSNKPHDAAVKVVGELFGSTFDFVIGQSEEIRRKPAPDGPLKAAEVLGAKPEECLYIGDTKTDMQTGNAAGMHTVGVLWGFRDRQELQENGAGVIIENPKELLKIYEEYNND</sequence>
<reference evidence="1 2" key="1">
    <citation type="submission" date="2024-06" db="EMBL/GenBank/DDBJ databases">
        <title>Genomic Encyclopedia of Type Strains, Phase IV (KMG-IV): sequencing the most valuable type-strain genomes for metagenomic binning, comparative biology and taxonomic classification.</title>
        <authorList>
            <person name="Goeker M."/>
        </authorList>
    </citation>
    <scope>NUCLEOTIDE SEQUENCE [LARGE SCALE GENOMIC DNA]</scope>
    <source>
        <strain evidence="1 2">DSM 29492</strain>
    </source>
</reference>
<evidence type="ECO:0000313" key="2">
    <source>
        <dbReference type="Proteomes" id="UP001549106"/>
    </source>
</evidence>
<accession>A0ABV2M3C3</accession>
<dbReference type="SFLD" id="SFLDG01135">
    <property type="entry name" value="C1.5.6:_HAD__Beta-PGM__Phospha"/>
    <property type="match status" value="1"/>
</dbReference>
<organism evidence="1 2">
    <name type="scientific">Blautia caecimuris</name>
    <dbReference type="NCBI Taxonomy" id="1796615"/>
    <lineage>
        <taxon>Bacteria</taxon>
        <taxon>Bacillati</taxon>
        <taxon>Bacillota</taxon>
        <taxon>Clostridia</taxon>
        <taxon>Lachnospirales</taxon>
        <taxon>Lachnospiraceae</taxon>
        <taxon>Blautia</taxon>
    </lineage>
</organism>
<dbReference type="SFLD" id="SFLDS00003">
    <property type="entry name" value="Haloacid_Dehalogenase"/>
    <property type="match status" value="1"/>
</dbReference>
<proteinExistence type="predicted"/>
<dbReference type="SFLD" id="SFLDG01129">
    <property type="entry name" value="C1.5:_HAD__Beta-PGM__Phosphata"/>
    <property type="match status" value="1"/>
</dbReference>
<keyword evidence="2" id="KW-1185">Reference proteome</keyword>
<dbReference type="PANTHER" id="PTHR43434">
    <property type="entry name" value="PHOSPHOGLYCOLATE PHOSPHATASE"/>
    <property type="match status" value="1"/>
</dbReference>
<evidence type="ECO:0000313" key="1">
    <source>
        <dbReference type="EMBL" id="MET3750899.1"/>
    </source>
</evidence>
<dbReference type="GO" id="GO:0008967">
    <property type="term" value="F:phosphoglycolate phosphatase activity"/>
    <property type="evidence" value="ECO:0007669"/>
    <property type="project" value="UniProtKB-EC"/>
</dbReference>
<dbReference type="InterPro" id="IPR006439">
    <property type="entry name" value="HAD-SF_hydro_IA"/>
</dbReference>
<dbReference type="SUPFAM" id="SSF56784">
    <property type="entry name" value="HAD-like"/>
    <property type="match status" value="1"/>
</dbReference>
<dbReference type="InterPro" id="IPR050155">
    <property type="entry name" value="HAD-like_hydrolase_sf"/>
</dbReference>
<dbReference type="InterPro" id="IPR023214">
    <property type="entry name" value="HAD_sf"/>
</dbReference>
<dbReference type="NCBIfam" id="TIGR01509">
    <property type="entry name" value="HAD-SF-IA-v3"/>
    <property type="match status" value="1"/>
</dbReference>
<name>A0ABV2M3C3_9FIRM</name>
<gene>
    <name evidence="1" type="ORF">ABID24_002152</name>
</gene>
<dbReference type="EC" id="3.1.3.18" evidence="1"/>